<dbReference type="InterPro" id="IPR011333">
    <property type="entry name" value="SKP1/BTB/POZ_sf"/>
</dbReference>
<feature type="region of interest" description="Disordered" evidence="1">
    <location>
        <begin position="10"/>
        <end position="30"/>
    </location>
</feature>
<evidence type="ECO:0000313" key="3">
    <source>
        <dbReference type="EMBL" id="KDQ62689.1"/>
    </source>
</evidence>
<reference evidence="4" key="1">
    <citation type="journal article" date="2014" name="Proc. Natl. Acad. Sci. U.S.A.">
        <title>Extensive sampling of basidiomycete genomes demonstrates inadequacy of the white-rot/brown-rot paradigm for wood decay fungi.</title>
        <authorList>
            <person name="Riley R."/>
            <person name="Salamov A.A."/>
            <person name="Brown D.W."/>
            <person name="Nagy L.G."/>
            <person name="Floudas D."/>
            <person name="Held B.W."/>
            <person name="Levasseur A."/>
            <person name="Lombard V."/>
            <person name="Morin E."/>
            <person name="Otillar R."/>
            <person name="Lindquist E.A."/>
            <person name="Sun H."/>
            <person name="LaButti K.M."/>
            <person name="Schmutz J."/>
            <person name="Jabbour D."/>
            <person name="Luo H."/>
            <person name="Baker S.E."/>
            <person name="Pisabarro A.G."/>
            <person name="Walton J.D."/>
            <person name="Blanchette R.A."/>
            <person name="Henrissat B."/>
            <person name="Martin F."/>
            <person name="Cullen D."/>
            <person name="Hibbett D.S."/>
            <person name="Grigoriev I.V."/>
        </authorList>
    </citation>
    <scope>NUCLEOTIDE SEQUENCE [LARGE SCALE GENOMIC DNA]</scope>
    <source>
        <strain evidence="4">MUCL 33604</strain>
    </source>
</reference>
<protein>
    <recommendedName>
        <fullName evidence="2">BTB domain-containing protein</fullName>
    </recommendedName>
</protein>
<dbReference type="AlphaFoldDB" id="A0A067Q6T6"/>
<name>A0A067Q6T6_9AGAM</name>
<evidence type="ECO:0000256" key="1">
    <source>
        <dbReference type="SAM" id="MobiDB-lite"/>
    </source>
</evidence>
<dbReference type="InParanoid" id="A0A067Q6T6"/>
<accession>A0A067Q6T6</accession>
<dbReference type="Proteomes" id="UP000027265">
    <property type="component" value="Unassembled WGS sequence"/>
</dbReference>
<dbReference type="InterPro" id="IPR000210">
    <property type="entry name" value="BTB/POZ_dom"/>
</dbReference>
<dbReference type="OrthoDB" id="8117402at2759"/>
<dbReference type="Gene3D" id="3.30.710.10">
    <property type="entry name" value="Potassium Channel Kv1.1, Chain A"/>
    <property type="match status" value="1"/>
</dbReference>
<proteinExistence type="predicted"/>
<gene>
    <name evidence="3" type="ORF">JAAARDRAFT_30590</name>
</gene>
<feature type="domain" description="BTB" evidence="2">
    <location>
        <begin position="66"/>
        <end position="131"/>
    </location>
</feature>
<organism evidence="3 4">
    <name type="scientific">Jaapia argillacea MUCL 33604</name>
    <dbReference type="NCBI Taxonomy" id="933084"/>
    <lineage>
        <taxon>Eukaryota</taxon>
        <taxon>Fungi</taxon>
        <taxon>Dikarya</taxon>
        <taxon>Basidiomycota</taxon>
        <taxon>Agaricomycotina</taxon>
        <taxon>Agaricomycetes</taxon>
        <taxon>Agaricomycetidae</taxon>
        <taxon>Jaapiales</taxon>
        <taxon>Jaapiaceae</taxon>
        <taxon>Jaapia</taxon>
    </lineage>
</organism>
<sequence>MSVVYVSNLHKQDSEMDRDHGTSRKRPRLDDEDVVDYLHHNEEELDHPVIKEPGVIRDDTYYMSDGSCILRVENTLFNVHRTILSRDSSSFGSMFTFPQGDNQEEGMSDDNPIILIGDAVSEFKNFLWALYALPPELMIVHTPQANLPRLIDIARVANKYSYKSVETWSLDAIQEFVNRKPSPILAQFTNGASVSSGHDVTNFKQASEQITRLITLAQLCNHERLLTTMILLLRQLMTSTLQYAYLAMTLADELNLRVLKGAAYLEVMSKAKLVAKHMNTLGKGKRGGDEPLEGTINAKGRLVVTPDQHLRLLCGYHGLSRTWEQLRGHPPTFEHASSCGATWHQHGCTQSWLEFWKEKSRGEGVLALGLADVLGRLRAIAKEFDKWGSATYMHHDCRMNAKRCIQEKIKHIEDALPDYFSEMGECDI</sequence>
<dbReference type="HOGENOM" id="CLU_040061_1_0_1"/>
<feature type="compositionally biased region" description="Basic and acidic residues" evidence="1">
    <location>
        <begin position="10"/>
        <end position="22"/>
    </location>
</feature>
<evidence type="ECO:0000313" key="4">
    <source>
        <dbReference type="Proteomes" id="UP000027265"/>
    </source>
</evidence>
<dbReference type="SUPFAM" id="SSF54695">
    <property type="entry name" value="POZ domain"/>
    <property type="match status" value="1"/>
</dbReference>
<keyword evidence="4" id="KW-1185">Reference proteome</keyword>
<dbReference type="EMBL" id="KL197711">
    <property type="protein sequence ID" value="KDQ62689.1"/>
    <property type="molecule type" value="Genomic_DNA"/>
</dbReference>
<evidence type="ECO:0000259" key="2">
    <source>
        <dbReference type="PROSITE" id="PS50097"/>
    </source>
</evidence>
<dbReference type="PROSITE" id="PS50097">
    <property type="entry name" value="BTB"/>
    <property type="match status" value="1"/>
</dbReference>